<name>C1HDM4_PARBA</name>
<dbReference type="GeneID" id="9092428"/>
<dbReference type="OrthoDB" id="3142434at2759"/>
<dbReference type="AlphaFoldDB" id="C1HDM4"/>
<dbReference type="FunFam" id="2.130.10.10:FF:000470">
    <property type="entry name" value="Periodic tryptophan protein 2 homolog"/>
    <property type="match status" value="1"/>
</dbReference>
<dbReference type="GO" id="GO:0000462">
    <property type="term" value="P:maturation of SSU-rRNA from tricistronic rRNA transcript (SSU-rRNA, 5.8S rRNA, LSU-rRNA)"/>
    <property type="evidence" value="ECO:0007669"/>
    <property type="project" value="TreeGrafter"/>
</dbReference>
<feature type="repeat" description="WD" evidence="4">
    <location>
        <begin position="184"/>
        <end position="218"/>
    </location>
</feature>
<evidence type="ECO:0000256" key="2">
    <source>
        <dbReference type="ARBA" id="ARBA00022574"/>
    </source>
</evidence>
<feature type="repeat" description="WD" evidence="4">
    <location>
        <begin position="500"/>
        <end position="533"/>
    </location>
</feature>
<evidence type="ECO:0000256" key="1">
    <source>
        <dbReference type="ARBA" id="ARBA00010226"/>
    </source>
</evidence>
<dbReference type="InterPro" id="IPR001680">
    <property type="entry name" value="WD40_rpt"/>
</dbReference>
<dbReference type="SMART" id="SM00320">
    <property type="entry name" value="WD40"/>
    <property type="match status" value="13"/>
</dbReference>
<dbReference type="Pfam" id="PF00400">
    <property type="entry name" value="WD40"/>
    <property type="match status" value="6"/>
</dbReference>
<dbReference type="GO" id="GO:0032040">
    <property type="term" value="C:small-subunit processome"/>
    <property type="evidence" value="ECO:0007669"/>
    <property type="project" value="TreeGrafter"/>
</dbReference>
<dbReference type="InterPro" id="IPR007148">
    <property type="entry name" value="SSU_processome_Utp12"/>
</dbReference>
<gene>
    <name evidence="7" type="ORF">PAAG_08881</name>
</gene>
<dbReference type="SUPFAM" id="SSF50978">
    <property type="entry name" value="WD40 repeat-like"/>
    <property type="match status" value="2"/>
</dbReference>
<dbReference type="SUPFAM" id="SSF101908">
    <property type="entry name" value="Putative isomerase YbhE"/>
    <property type="match status" value="1"/>
</dbReference>
<dbReference type="GO" id="GO:0034388">
    <property type="term" value="C:Pwp2p-containing subcomplex of 90S preribosome"/>
    <property type="evidence" value="ECO:0007669"/>
    <property type="project" value="TreeGrafter"/>
</dbReference>
<protein>
    <submittedName>
        <fullName evidence="7">Periodic tryptophan protein</fullName>
    </submittedName>
</protein>
<feature type="repeat" description="WD" evidence="4">
    <location>
        <begin position="228"/>
        <end position="260"/>
    </location>
</feature>
<sequence>MLAHLDYVGAKISRYFFLGRIHFPFDKNATTVITLRTMKTDFKFSNLLGTVYRRGNLVFTPDGNCLLSPVGNRVAVFDLVHNKSYTLPFAHRTNIARIALSPRGNLLLSVDEHGKAILTNFLRRITIHHFSFKSTISALAFSSSGRHFAAGVGRRIQVWKTPSTPGADGNGELEFAPFVLHREYVGHFDVVQNIHWSSDSRFFLSASKDLTARIWSLDPEEGFEPTTLAGHREGVQNAWFTEDQESIYTVSRDGALFRWQYGGKSSDPEDMVDSSEMRWRITKKNFFMQSNAKVKCAAYHARSNLLVAGFSNGLFGLYELPEFNQIHMLSVSQSNIDFVTMNNSGEWIAFGSPKLGQLLVWEWQSESYILKQQGHLDSINSLVYSPDGQKIITAADDGKIKVWDINSGFCIVTFTEHTSGVTACQFSKRGNVLFTASLDGSIRAWDLIRYRNFRTFTAPSRLSFSCLAVDPSGEVVCAGSLDSFDVHIWSVQTGQLLDQLSGHQGPVSSLSFASDGSHLVSGSWDHTVRVWSIFGRSQTSEPLELQADLLSVAFRPDGKQIAASTLDGQLTFWSVDDAVQVGGIDGRRDVSGGRKISDRRTAANAAGTKSFNTITYSADGSCLLAAGNSKYICLYDVSTGSLCKKFTVSVNTSLDGTQEFLNSKDMTEAGPRGLVDETGEASDLEDRVDKRLPGARRGGDAGARTTRPEVRVTSVAFSPTGQSFCASSTEGLLVYSLDTTFIFDPFDLDLSITPDSILETLAEAKATSTSTSSTSLTTTTTTTTTTSNPMQTPRTPTSFLKPLIMAFRLNEAPLIRKVYESIPPSDIRLITASIPTIYLPRMLRFVASWVDETPHLEFNLRWIEALLSIHGRYFKEHGGELATELRAVSRVVDGIRDEIKRLVEGNGYALEYLLSKPVLSGKAEKAVVNGVVAVVKENGVDGVADMSDVGDGDDGEGEWMGLD</sequence>
<evidence type="ECO:0000313" key="8">
    <source>
        <dbReference type="Proteomes" id="UP000002059"/>
    </source>
</evidence>
<dbReference type="InterPro" id="IPR015943">
    <property type="entry name" value="WD40/YVTN_repeat-like_dom_sf"/>
</dbReference>
<dbReference type="eggNOG" id="KOG0291">
    <property type="taxonomic scope" value="Eukaryota"/>
</dbReference>
<dbReference type="RefSeq" id="XP_015701577.1">
    <property type="nucleotide sequence ID" value="XM_015846656.1"/>
</dbReference>
<proteinExistence type="inferred from homology"/>
<feature type="repeat" description="WD" evidence="4">
    <location>
        <begin position="372"/>
        <end position="413"/>
    </location>
</feature>
<dbReference type="OMA" id="VYEWQSE"/>
<dbReference type="EMBL" id="KN294041">
    <property type="protein sequence ID" value="EEH40018.2"/>
    <property type="molecule type" value="Genomic_DNA"/>
</dbReference>
<dbReference type="FunFam" id="2.130.10.10:FF:000219">
    <property type="entry name" value="Periodic tryptophan protein 2"/>
    <property type="match status" value="1"/>
</dbReference>
<dbReference type="CDD" id="cd00200">
    <property type="entry name" value="WD40"/>
    <property type="match status" value="1"/>
</dbReference>
<dbReference type="PROSITE" id="PS00678">
    <property type="entry name" value="WD_REPEATS_1"/>
    <property type="match status" value="2"/>
</dbReference>
<dbReference type="InterPro" id="IPR019775">
    <property type="entry name" value="WD40_repeat_CS"/>
</dbReference>
<feature type="repeat" description="WD" evidence="4">
    <location>
        <begin position="414"/>
        <end position="455"/>
    </location>
</feature>
<dbReference type="Gene3D" id="2.130.10.10">
    <property type="entry name" value="YVTN repeat-like/Quinoprotein amine dehydrogenase"/>
    <property type="match status" value="4"/>
</dbReference>
<feature type="domain" description="Small-subunit processome Utp12" evidence="6">
    <location>
        <begin position="810"/>
        <end position="915"/>
    </location>
</feature>
<evidence type="ECO:0000256" key="5">
    <source>
        <dbReference type="SAM" id="MobiDB-lite"/>
    </source>
</evidence>
<dbReference type="PRINTS" id="PR00320">
    <property type="entry name" value="GPROTEINBRPT"/>
</dbReference>
<dbReference type="InterPro" id="IPR020472">
    <property type="entry name" value="WD40_PAC1"/>
</dbReference>
<evidence type="ECO:0000259" key="6">
    <source>
        <dbReference type="Pfam" id="PF04003"/>
    </source>
</evidence>
<evidence type="ECO:0000313" key="7">
    <source>
        <dbReference type="EMBL" id="EEH40018.2"/>
    </source>
</evidence>
<dbReference type="PROSITE" id="PS50082">
    <property type="entry name" value="WD_REPEATS_2"/>
    <property type="match status" value="6"/>
</dbReference>
<feature type="compositionally biased region" description="Low complexity" evidence="5">
    <location>
        <begin position="768"/>
        <end position="787"/>
    </location>
</feature>
<dbReference type="KEGG" id="pbl:PAAG_08881"/>
<dbReference type="PANTHER" id="PTHR19858">
    <property type="entry name" value="WD40 REPEAT PROTEIN"/>
    <property type="match status" value="1"/>
</dbReference>
<dbReference type="Pfam" id="PF04003">
    <property type="entry name" value="Utp12"/>
    <property type="match status" value="1"/>
</dbReference>
<evidence type="ECO:0000256" key="3">
    <source>
        <dbReference type="ARBA" id="ARBA00022737"/>
    </source>
</evidence>
<reference evidence="7 8" key="1">
    <citation type="journal article" date="2011" name="PLoS Genet.">
        <title>Comparative genomic analysis of human fungal pathogens causing paracoccidioidomycosis.</title>
        <authorList>
            <person name="Desjardins C.A."/>
            <person name="Champion M.D."/>
            <person name="Holder J.W."/>
            <person name="Muszewska A."/>
            <person name="Goldberg J."/>
            <person name="Bailao A.M."/>
            <person name="Brigido M.M."/>
            <person name="Ferreira M.E."/>
            <person name="Garcia A.M."/>
            <person name="Grynberg M."/>
            <person name="Gujja S."/>
            <person name="Heiman D.I."/>
            <person name="Henn M.R."/>
            <person name="Kodira C.D."/>
            <person name="Leon-Narvaez H."/>
            <person name="Longo L.V."/>
            <person name="Ma L.J."/>
            <person name="Malavazi I."/>
            <person name="Matsuo A.L."/>
            <person name="Morais F.V."/>
            <person name="Pereira M."/>
            <person name="Rodriguez-Brito S."/>
            <person name="Sakthikumar S."/>
            <person name="Salem-Izacc S.M."/>
            <person name="Sykes S.M."/>
            <person name="Teixeira M.M."/>
            <person name="Vallejo M.C."/>
            <person name="Walter M.E."/>
            <person name="Yandava C."/>
            <person name="Young S."/>
            <person name="Zeng Q."/>
            <person name="Zucker J."/>
            <person name="Felipe M.S."/>
            <person name="Goldman G.H."/>
            <person name="Haas B.J."/>
            <person name="McEwen J.G."/>
            <person name="Nino-Vega G."/>
            <person name="Puccia R."/>
            <person name="San-Blas G."/>
            <person name="Soares C.M."/>
            <person name="Birren B.W."/>
            <person name="Cuomo C.A."/>
        </authorList>
    </citation>
    <scope>NUCLEOTIDE SEQUENCE [LARGE SCALE GENOMIC DNA]</scope>
    <source>
        <strain evidence="8">ATCC MYA-826 / Pb01</strain>
    </source>
</reference>
<dbReference type="InterPro" id="IPR027145">
    <property type="entry name" value="PWP2"/>
</dbReference>
<organism evidence="7 8">
    <name type="scientific">Paracoccidioides lutzii (strain ATCC MYA-826 / Pb01)</name>
    <name type="common">Paracoccidioides brasiliensis</name>
    <dbReference type="NCBI Taxonomy" id="502779"/>
    <lineage>
        <taxon>Eukaryota</taxon>
        <taxon>Fungi</taxon>
        <taxon>Dikarya</taxon>
        <taxon>Ascomycota</taxon>
        <taxon>Pezizomycotina</taxon>
        <taxon>Eurotiomycetes</taxon>
        <taxon>Eurotiomycetidae</taxon>
        <taxon>Onygenales</taxon>
        <taxon>Ajellomycetaceae</taxon>
        <taxon>Paracoccidioides</taxon>
    </lineage>
</organism>
<feature type="region of interest" description="Disordered" evidence="5">
    <location>
        <begin position="768"/>
        <end position="794"/>
    </location>
</feature>
<dbReference type="GO" id="GO:0000028">
    <property type="term" value="P:ribosomal small subunit assembly"/>
    <property type="evidence" value="ECO:0007669"/>
    <property type="project" value="TreeGrafter"/>
</dbReference>
<dbReference type="PANTHER" id="PTHR19858:SF0">
    <property type="entry name" value="PERIODIC TRYPTOPHAN PROTEIN 2 HOMOLOG"/>
    <property type="match status" value="1"/>
</dbReference>
<dbReference type="FunFam" id="2.130.10.10:FF:001680">
    <property type="entry name" value="Small nucleolar ribonucleoprotein complex subunit (Pwp2), putative"/>
    <property type="match status" value="1"/>
</dbReference>
<dbReference type="STRING" id="502779.C1HDM4"/>
<keyword evidence="3" id="KW-0677">Repeat</keyword>
<dbReference type="Proteomes" id="UP000002059">
    <property type="component" value="Partially assembled WGS sequence"/>
</dbReference>
<dbReference type="InterPro" id="IPR036322">
    <property type="entry name" value="WD40_repeat_dom_sf"/>
</dbReference>
<accession>C1HDM4</accession>
<evidence type="ECO:0000256" key="4">
    <source>
        <dbReference type="PROSITE-ProRule" id="PRU00221"/>
    </source>
</evidence>
<feature type="repeat" description="WD" evidence="4">
    <location>
        <begin position="549"/>
        <end position="576"/>
    </location>
</feature>
<dbReference type="HOGENOM" id="CLU_010458_0_0_1"/>
<comment type="similarity">
    <text evidence="1">Belongs to the WD repeat PWP2 family.</text>
</comment>
<keyword evidence="2 4" id="KW-0853">WD repeat</keyword>
<keyword evidence="8" id="KW-1185">Reference proteome</keyword>
<dbReference type="VEuPathDB" id="FungiDB:PAAG_08881"/>
<dbReference type="PROSITE" id="PS50294">
    <property type="entry name" value="WD_REPEATS_REGION"/>
    <property type="match status" value="4"/>
</dbReference>